<feature type="compositionally biased region" description="Polar residues" evidence="1">
    <location>
        <begin position="1"/>
        <end position="18"/>
    </location>
</feature>
<sequence>MGQIVFSISSPTPFSTNAKMPETGHNKLDRSYRIKEQHDQNP</sequence>
<dbReference type="EMBL" id="FOKU01000006">
    <property type="protein sequence ID" value="SFC11733.1"/>
    <property type="molecule type" value="Genomic_DNA"/>
</dbReference>
<evidence type="ECO:0000313" key="4">
    <source>
        <dbReference type="Proteomes" id="UP000184031"/>
    </source>
</evidence>
<feature type="compositionally biased region" description="Basic and acidic residues" evidence="1">
    <location>
        <begin position="22"/>
        <end position="42"/>
    </location>
</feature>
<dbReference type="EMBL" id="FRAT01000008">
    <property type="protein sequence ID" value="SHL25410.1"/>
    <property type="molecule type" value="Genomic_DNA"/>
</dbReference>
<gene>
    <name evidence="2" type="ORF">SAMN04487891_10650</name>
    <name evidence="3" type="ORF">SAMN05216293_3070</name>
</gene>
<dbReference type="Proteomes" id="UP000184031">
    <property type="component" value="Unassembled WGS sequence"/>
</dbReference>
<accession>A0A1M6Z4S2</accession>
<comment type="caution">
    <text evidence="3">The sequence shown here is derived from an EMBL/GenBank/DDBJ whole genome shotgun (WGS) entry which is preliminary data.</text>
</comment>
<protein>
    <submittedName>
        <fullName evidence="3">Uncharacterized protein</fullName>
    </submittedName>
</protein>
<dbReference type="STRING" id="1055723.SAMN05216293_3070"/>
<proteinExistence type="predicted"/>
<dbReference type="Proteomes" id="UP000198940">
    <property type="component" value="Unassembled WGS sequence"/>
</dbReference>
<dbReference type="AlphaFoldDB" id="A0A1M6Z4S2"/>
<organism evidence="3 4">
    <name type="scientific">Flagellimonas taeanensis</name>
    <dbReference type="NCBI Taxonomy" id="1005926"/>
    <lineage>
        <taxon>Bacteria</taxon>
        <taxon>Pseudomonadati</taxon>
        <taxon>Bacteroidota</taxon>
        <taxon>Flavobacteriia</taxon>
        <taxon>Flavobacteriales</taxon>
        <taxon>Flavobacteriaceae</taxon>
        <taxon>Flagellimonas</taxon>
    </lineage>
</organism>
<name>A0A1M6Z4S2_9FLAO</name>
<evidence type="ECO:0000313" key="2">
    <source>
        <dbReference type="EMBL" id="SFC11733.1"/>
    </source>
</evidence>
<keyword evidence="5" id="KW-1185">Reference proteome</keyword>
<evidence type="ECO:0000256" key="1">
    <source>
        <dbReference type="SAM" id="MobiDB-lite"/>
    </source>
</evidence>
<feature type="region of interest" description="Disordered" evidence="1">
    <location>
        <begin position="1"/>
        <end position="42"/>
    </location>
</feature>
<evidence type="ECO:0000313" key="3">
    <source>
        <dbReference type="EMBL" id="SHL25410.1"/>
    </source>
</evidence>
<evidence type="ECO:0000313" key="5">
    <source>
        <dbReference type="Proteomes" id="UP000198940"/>
    </source>
</evidence>
<reference evidence="3 4" key="1">
    <citation type="submission" date="2016-11" db="EMBL/GenBank/DDBJ databases">
        <authorList>
            <person name="Varghese N."/>
            <person name="Submissions S."/>
        </authorList>
    </citation>
    <scope>NUCLEOTIDE SEQUENCE [LARGE SCALE GENOMIC DNA]</scope>
    <source>
        <strain evidence="3 4">CGMCC 1.12174</strain>
        <strain evidence="2 5">DSM 26351</strain>
    </source>
</reference>